<keyword evidence="3" id="KW-1185">Reference proteome</keyword>
<sequence>MVRRLELVLDVVNIEPQALSPAIPATHCQCASILCAALPSLVRQAAADESVSNISNVSIVTFDRDGALAKAGWRIAVEMRGTAHCVVVSSRREWTPGVAVVEPIFSAHLETEGLDDALFDAAPAAFREALAAAAPLAPSASLTAMRSAWAWPRASGEVELQLDADVRAPRDEMARLHELRVSVCWPEGTQAASLVDTLFSCAHELVDALPAFVRVTDALERAAQGSIAGDEQAVHAAPVDLRGASSAQEALAAIGANISAQWFGNDAGVRDSANTEFIHQMRVSQRRLRTAMRIFSRWQDDTWRVRIQPDLKWLGALLGEARDRDVFVESTLPALAGADADAARWQAVRDEAEAGRLAARARVREALASPRYAHAALAWLQWLAVFAQHMDAADKAGPSLHRHAQKRVRRYYERLAQAQKLTAIDEASRHRVRINAKYLRYTLEFFASVTSRRTRTETARTLARLQGVLGDGNDAAVALRFLEHMDAEPYQLGFARGWCEAVKRYTAKEGERLLRELRPPKVARGA</sequence>
<dbReference type="OrthoDB" id="3034217at2"/>
<accession>A0A2S4MJ91</accession>
<dbReference type="Pfam" id="PF05235">
    <property type="entry name" value="CHAD"/>
    <property type="match status" value="1"/>
</dbReference>
<dbReference type="PANTHER" id="PTHR39339:SF1">
    <property type="entry name" value="CHAD DOMAIN-CONTAINING PROTEIN"/>
    <property type="match status" value="1"/>
</dbReference>
<comment type="caution">
    <text evidence="2">The sequence shown here is derived from an EMBL/GenBank/DDBJ whole genome shotgun (WGS) entry which is preliminary data.</text>
</comment>
<dbReference type="EMBL" id="PQGA01000002">
    <property type="protein sequence ID" value="POR54721.1"/>
    <property type="molecule type" value="Genomic_DNA"/>
</dbReference>
<dbReference type="InterPro" id="IPR007899">
    <property type="entry name" value="CHAD_dom"/>
</dbReference>
<dbReference type="AlphaFoldDB" id="A0A2S4MJ91"/>
<gene>
    <name evidence="2" type="ORF">B0G62_102329</name>
</gene>
<dbReference type="Gene3D" id="1.40.20.10">
    <property type="entry name" value="CHAD domain"/>
    <property type="match status" value="1"/>
</dbReference>
<dbReference type="Proteomes" id="UP000237381">
    <property type="component" value="Unassembled WGS sequence"/>
</dbReference>
<dbReference type="InterPro" id="IPR038186">
    <property type="entry name" value="CHAD_dom_sf"/>
</dbReference>
<evidence type="ECO:0000259" key="1">
    <source>
        <dbReference type="PROSITE" id="PS51708"/>
    </source>
</evidence>
<proteinExistence type="predicted"/>
<evidence type="ECO:0000313" key="2">
    <source>
        <dbReference type="EMBL" id="POR54721.1"/>
    </source>
</evidence>
<name>A0A2S4MJ91_9BURK</name>
<dbReference type="SMART" id="SM00880">
    <property type="entry name" value="CHAD"/>
    <property type="match status" value="1"/>
</dbReference>
<reference evidence="2 3" key="1">
    <citation type="submission" date="2018-01" db="EMBL/GenBank/DDBJ databases">
        <title>Genomic Encyclopedia of Type Strains, Phase III (KMG-III): the genomes of soil and plant-associated and newly described type strains.</title>
        <authorList>
            <person name="Whitman W."/>
        </authorList>
    </citation>
    <scope>NUCLEOTIDE SEQUENCE [LARGE SCALE GENOMIC DNA]</scope>
    <source>
        <strain evidence="2 3">JCM 18070</strain>
    </source>
</reference>
<dbReference type="PANTHER" id="PTHR39339">
    <property type="entry name" value="SLR1444 PROTEIN"/>
    <property type="match status" value="1"/>
</dbReference>
<evidence type="ECO:0000313" key="3">
    <source>
        <dbReference type="Proteomes" id="UP000237381"/>
    </source>
</evidence>
<feature type="domain" description="CHAD" evidence="1">
    <location>
        <begin position="244"/>
        <end position="526"/>
    </location>
</feature>
<organism evidence="2 3">
    <name type="scientific">Paraburkholderia eburnea</name>
    <dbReference type="NCBI Taxonomy" id="1189126"/>
    <lineage>
        <taxon>Bacteria</taxon>
        <taxon>Pseudomonadati</taxon>
        <taxon>Pseudomonadota</taxon>
        <taxon>Betaproteobacteria</taxon>
        <taxon>Burkholderiales</taxon>
        <taxon>Burkholderiaceae</taxon>
        <taxon>Paraburkholderia</taxon>
    </lineage>
</organism>
<dbReference type="RefSeq" id="WP_103703267.1">
    <property type="nucleotide sequence ID" value="NZ_PQGA01000002.1"/>
</dbReference>
<protein>
    <submittedName>
        <fullName evidence="2">CHAD domain-containing protein</fullName>
    </submittedName>
</protein>
<dbReference type="PROSITE" id="PS51708">
    <property type="entry name" value="CHAD"/>
    <property type="match status" value="1"/>
</dbReference>